<keyword evidence="6" id="KW-0472">Membrane</keyword>
<dbReference type="InterPro" id="IPR007554">
    <property type="entry name" value="Glycerophosphate_synth"/>
</dbReference>
<gene>
    <name evidence="7" type="ORF">DW099_09580</name>
</gene>
<dbReference type="GO" id="GO:0047355">
    <property type="term" value="F:CDP-glycerol glycerophosphotransferase activity"/>
    <property type="evidence" value="ECO:0007669"/>
    <property type="project" value="InterPro"/>
</dbReference>
<evidence type="ECO:0008006" key="9">
    <source>
        <dbReference type="Google" id="ProtNLM"/>
    </source>
</evidence>
<dbReference type="OrthoDB" id="9807097at2"/>
<keyword evidence="3" id="KW-1003">Cell membrane</keyword>
<dbReference type="GO" id="GO:0019350">
    <property type="term" value="P:teichoic acid biosynthetic process"/>
    <property type="evidence" value="ECO:0007669"/>
    <property type="project" value="UniProtKB-KW"/>
</dbReference>
<dbReference type="Gene3D" id="3.40.50.11820">
    <property type="match status" value="1"/>
</dbReference>
<dbReference type="SUPFAM" id="SSF53756">
    <property type="entry name" value="UDP-Glycosyltransferase/glycogen phosphorylase"/>
    <property type="match status" value="1"/>
</dbReference>
<dbReference type="InterPro" id="IPR043148">
    <property type="entry name" value="TagF_C"/>
</dbReference>
<dbReference type="Pfam" id="PF04464">
    <property type="entry name" value="Glyphos_transf"/>
    <property type="match status" value="1"/>
</dbReference>
<evidence type="ECO:0000256" key="1">
    <source>
        <dbReference type="ARBA" id="ARBA00004202"/>
    </source>
</evidence>
<dbReference type="InterPro" id="IPR051612">
    <property type="entry name" value="Teichoic_Acid_Biosynth"/>
</dbReference>
<dbReference type="Gene3D" id="3.40.50.12580">
    <property type="match status" value="1"/>
</dbReference>
<evidence type="ECO:0000313" key="7">
    <source>
        <dbReference type="EMBL" id="RHJ88618.1"/>
    </source>
</evidence>
<dbReference type="InterPro" id="IPR043149">
    <property type="entry name" value="TagF_N"/>
</dbReference>
<dbReference type="EMBL" id="QRMS01000002">
    <property type="protein sequence ID" value="RHJ88618.1"/>
    <property type="molecule type" value="Genomic_DNA"/>
</dbReference>
<sequence>MSFVINIGKFCLTILYGILKLFPSKENKVLFLSRQSDELSLDFSMLKEELLRQNPDVQIIAICNRLDDSKSGLVGFAADTLKSMYHLATSEVCVLDAYWPAVSLLHHKDKLTVIQMWHAIGKIKKSGYQTLGKESGRGEQIAKLLHMHENYDIIIAGGKAWNPYYCASFHTTENKLLNIGLPRIDHLLQSEEANRKAALKAYPELSKKQVILYAPTFRRNMELNWQNLLKEIDFHKYILIVKGHPNQKIECKRDGVLLCPDFKAVDLLAVCDYLITDYSAIAVEGAVLGKKTYYYLYDYEEYTEKNGINVNPFESMPGCAFKDAGELIRDLESGKYNQQALDEYRRKYLPEELGTSTRKLAELIIRNLA</sequence>
<comment type="subcellular location">
    <subcellularLocation>
        <location evidence="1">Cell membrane</location>
        <topology evidence="1">Peripheral membrane protein</topology>
    </subcellularLocation>
</comment>
<dbReference type="RefSeq" id="WP_118335304.1">
    <property type="nucleotide sequence ID" value="NZ_AP025567.1"/>
</dbReference>
<dbReference type="Proteomes" id="UP000284841">
    <property type="component" value="Unassembled WGS sequence"/>
</dbReference>
<dbReference type="PANTHER" id="PTHR37316">
    <property type="entry name" value="TEICHOIC ACID GLYCEROL-PHOSPHATE PRIMASE"/>
    <property type="match status" value="1"/>
</dbReference>
<evidence type="ECO:0000256" key="6">
    <source>
        <dbReference type="ARBA" id="ARBA00023136"/>
    </source>
</evidence>
<comment type="similarity">
    <text evidence="2">Belongs to the CDP-glycerol glycerophosphotransferase family.</text>
</comment>
<comment type="caution">
    <text evidence="7">The sequence shown here is derived from an EMBL/GenBank/DDBJ whole genome shotgun (WGS) entry which is preliminary data.</text>
</comment>
<reference evidence="7 8" key="1">
    <citation type="submission" date="2018-08" db="EMBL/GenBank/DDBJ databases">
        <title>A genome reference for cultivated species of the human gut microbiota.</title>
        <authorList>
            <person name="Zou Y."/>
            <person name="Xue W."/>
            <person name="Luo G."/>
        </authorList>
    </citation>
    <scope>NUCLEOTIDE SEQUENCE [LARGE SCALE GENOMIC DNA]</scope>
    <source>
        <strain evidence="7 8">AM07-24</strain>
    </source>
</reference>
<dbReference type="GO" id="GO:0005886">
    <property type="term" value="C:plasma membrane"/>
    <property type="evidence" value="ECO:0007669"/>
    <property type="project" value="UniProtKB-SubCell"/>
</dbReference>
<proteinExistence type="inferred from homology"/>
<accession>A0A415E4T0</accession>
<keyword evidence="4" id="KW-0808">Transferase</keyword>
<evidence type="ECO:0000313" key="8">
    <source>
        <dbReference type="Proteomes" id="UP000284841"/>
    </source>
</evidence>
<evidence type="ECO:0000256" key="5">
    <source>
        <dbReference type="ARBA" id="ARBA00022944"/>
    </source>
</evidence>
<organism evidence="7 8">
    <name type="scientific">Emergencia timonensis</name>
    <dbReference type="NCBI Taxonomy" id="1776384"/>
    <lineage>
        <taxon>Bacteria</taxon>
        <taxon>Bacillati</taxon>
        <taxon>Bacillota</taxon>
        <taxon>Clostridia</taxon>
        <taxon>Peptostreptococcales</taxon>
        <taxon>Anaerovoracaceae</taxon>
        <taxon>Emergencia</taxon>
    </lineage>
</organism>
<protein>
    <recommendedName>
        <fullName evidence="9">CDP-glycerol glycerophosphotransferase family protein</fullName>
    </recommendedName>
</protein>
<keyword evidence="5" id="KW-0777">Teichoic acid biosynthesis</keyword>
<evidence type="ECO:0000256" key="4">
    <source>
        <dbReference type="ARBA" id="ARBA00022679"/>
    </source>
</evidence>
<evidence type="ECO:0000256" key="2">
    <source>
        <dbReference type="ARBA" id="ARBA00010488"/>
    </source>
</evidence>
<dbReference type="PANTHER" id="PTHR37316:SF1">
    <property type="entry name" value="TEICHOIC ACID GLYCEROL-PHOSPHATE PRIMASE"/>
    <property type="match status" value="1"/>
</dbReference>
<evidence type="ECO:0000256" key="3">
    <source>
        <dbReference type="ARBA" id="ARBA00022475"/>
    </source>
</evidence>
<name>A0A415E4T0_9FIRM</name>
<dbReference type="STRING" id="1776384.GCA_900086585_04278"/>
<dbReference type="AlphaFoldDB" id="A0A415E4T0"/>
<keyword evidence="8" id="KW-1185">Reference proteome</keyword>